<sequence length="54" mass="6363">MRYIAIDVPGQGWRIWSTPVQEWWGETFPTYPTALLDELNGPKRTDQIMKLLRS</sequence>
<dbReference type="Proteomes" id="UP001232163">
    <property type="component" value="Unassembled WGS sequence"/>
</dbReference>
<evidence type="ECO:0000313" key="2">
    <source>
        <dbReference type="Proteomes" id="UP001232163"/>
    </source>
</evidence>
<proteinExistence type="predicted"/>
<evidence type="ECO:0000313" key="1">
    <source>
        <dbReference type="EMBL" id="MDP9763696.1"/>
    </source>
</evidence>
<reference evidence="1 2" key="1">
    <citation type="submission" date="2023-07" db="EMBL/GenBank/DDBJ databases">
        <title>Genomic Encyclopedia of Type Strains, Phase IV (KMG-IV): sequencing the most valuable type-strain genomes for metagenomic binning, comparative biology and taxonomic classification.</title>
        <authorList>
            <person name="Goeker M."/>
        </authorList>
    </citation>
    <scope>NUCLEOTIDE SEQUENCE [LARGE SCALE GENOMIC DNA]</scope>
    <source>
        <strain evidence="1 2">NIO-1023</strain>
    </source>
</reference>
<protein>
    <submittedName>
        <fullName evidence="1">Uncharacterized protein</fullName>
    </submittedName>
</protein>
<gene>
    <name evidence="1" type="ORF">QO006_001113</name>
</gene>
<comment type="caution">
    <text evidence="1">The sequence shown here is derived from an EMBL/GenBank/DDBJ whole genome shotgun (WGS) entry which is preliminary data.</text>
</comment>
<keyword evidence="2" id="KW-1185">Reference proteome</keyword>
<name>A0ABT9MAW2_9DEIO</name>
<organism evidence="1 2">
    <name type="scientific">Deinococcus enclensis</name>
    <dbReference type="NCBI Taxonomy" id="1049582"/>
    <lineage>
        <taxon>Bacteria</taxon>
        <taxon>Thermotogati</taxon>
        <taxon>Deinococcota</taxon>
        <taxon>Deinococci</taxon>
        <taxon>Deinococcales</taxon>
        <taxon>Deinococcaceae</taxon>
        <taxon>Deinococcus</taxon>
    </lineage>
</organism>
<dbReference type="EMBL" id="JAURUR010000002">
    <property type="protein sequence ID" value="MDP9763696.1"/>
    <property type="molecule type" value="Genomic_DNA"/>
</dbReference>
<accession>A0ABT9MAW2</accession>
<dbReference type="RefSeq" id="WP_307464769.1">
    <property type="nucleotide sequence ID" value="NZ_JAURUR010000002.1"/>
</dbReference>